<feature type="transmembrane region" description="Helical" evidence="1">
    <location>
        <begin position="23"/>
        <end position="40"/>
    </location>
</feature>
<gene>
    <name evidence="2" type="ORF">ACFO5I_12890</name>
</gene>
<protein>
    <submittedName>
        <fullName evidence="2">Uncharacterized protein</fullName>
    </submittedName>
</protein>
<keyword evidence="1" id="KW-0472">Membrane</keyword>
<proteinExistence type="predicted"/>
<evidence type="ECO:0000256" key="1">
    <source>
        <dbReference type="SAM" id="Phobius"/>
    </source>
</evidence>
<dbReference type="Proteomes" id="UP001595969">
    <property type="component" value="Unassembled WGS sequence"/>
</dbReference>
<accession>A0ABV9MX75</accession>
<evidence type="ECO:0000313" key="3">
    <source>
        <dbReference type="Proteomes" id="UP001595969"/>
    </source>
</evidence>
<organism evidence="2 3">
    <name type="scientific">Enterococcus lemanii</name>
    <dbReference type="NCBI Taxonomy" id="1159752"/>
    <lineage>
        <taxon>Bacteria</taxon>
        <taxon>Bacillati</taxon>
        <taxon>Bacillota</taxon>
        <taxon>Bacilli</taxon>
        <taxon>Lactobacillales</taxon>
        <taxon>Enterococcaceae</taxon>
        <taxon>Enterococcus</taxon>
    </lineage>
</organism>
<keyword evidence="1" id="KW-0812">Transmembrane</keyword>
<dbReference type="EMBL" id="JBHSGS010000065">
    <property type="protein sequence ID" value="MFC4720621.1"/>
    <property type="molecule type" value="Genomic_DNA"/>
</dbReference>
<name>A0ABV9MX75_9ENTE</name>
<dbReference type="RefSeq" id="WP_204652899.1">
    <property type="nucleotide sequence ID" value="NZ_JAFBFD010000003.1"/>
</dbReference>
<evidence type="ECO:0000313" key="2">
    <source>
        <dbReference type="EMBL" id="MFC4720621.1"/>
    </source>
</evidence>
<comment type="caution">
    <text evidence="2">The sequence shown here is derived from an EMBL/GenBank/DDBJ whole genome shotgun (WGS) entry which is preliminary data.</text>
</comment>
<sequence length="83" mass="10017">MELLITLVVVIIAVRILIKASSFIFKLLILVALIFGLWYFRFDLIDQFDNLNQKFSFDNWFSTVFKVVQNIWDNVTNWFYQIF</sequence>
<reference evidence="3" key="1">
    <citation type="journal article" date="2019" name="Int. J. Syst. Evol. Microbiol.">
        <title>The Global Catalogue of Microorganisms (GCM) 10K type strain sequencing project: providing services to taxonomists for standard genome sequencing and annotation.</title>
        <authorList>
            <consortium name="The Broad Institute Genomics Platform"/>
            <consortium name="The Broad Institute Genome Sequencing Center for Infectious Disease"/>
            <person name="Wu L."/>
            <person name="Ma J."/>
        </authorList>
    </citation>
    <scope>NUCLEOTIDE SEQUENCE [LARGE SCALE GENOMIC DNA]</scope>
    <source>
        <strain evidence="3">CGMCC 1.19032</strain>
    </source>
</reference>
<keyword evidence="3" id="KW-1185">Reference proteome</keyword>
<keyword evidence="1" id="KW-1133">Transmembrane helix</keyword>